<dbReference type="GO" id="GO:0005737">
    <property type="term" value="C:cytoplasm"/>
    <property type="evidence" value="ECO:0007669"/>
    <property type="project" value="UniProtKB-ARBA"/>
</dbReference>
<dbReference type="PROSITE" id="PS50181">
    <property type="entry name" value="FBOX"/>
    <property type="match status" value="1"/>
</dbReference>
<dbReference type="Pfam" id="PF12937">
    <property type="entry name" value="F-box-like"/>
    <property type="match status" value="1"/>
</dbReference>
<dbReference type="InParanoid" id="G0N5T0"/>
<feature type="domain" description="F-box" evidence="2">
    <location>
        <begin position="5"/>
        <end position="51"/>
    </location>
</feature>
<accession>G0N5T0</accession>
<dbReference type="SMART" id="SM01198">
    <property type="entry name" value="FBA"/>
    <property type="match status" value="1"/>
</dbReference>
<dbReference type="InterPro" id="IPR007397">
    <property type="entry name" value="F-box-assoc_dom"/>
</dbReference>
<dbReference type="Pfam" id="PF04300">
    <property type="entry name" value="FBA"/>
    <property type="match status" value="1"/>
</dbReference>
<gene>
    <name evidence="4" type="ORF">CAEBREN_09222</name>
</gene>
<dbReference type="SUPFAM" id="SSF81383">
    <property type="entry name" value="F-box domain"/>
    <property type="match status" value="1"/>
</dbReference>
<evidence type="ECO:0000313" key="5">
    <source>
        <dbReference type="Proteomes" id="UP000008068"/>
    </source>
</evidence>
<dbReference type="STRING" id="135651.G0N5T0"/>
<dbReference type="FunFam" id="2.60.120.260:FF:000286">
    <property type="entry name" value="Protein CBG09205"/>
    <property type="match status" value="1"/>
</dbReference>
<dbReference type="PROSITE" id="PS51114">
    <property type="entry name" value="FBA"/>
    <property type="match status" value="1"/>
</dbReference>
<feature type="region of interest" description="Disordered" evidence="1">
    <location>
        <begin position="310"/>
        <end position="334"/>
    </location>
</feature>
<evidence type="ECO:0000256" key="1">
    <source>
        <dbReference type="SAM" id="MobiDB-lite"/>
    </source>
</evidence>
<protein>
    <recommendedName>
        <fullName evidence="6">F-box domain-containing protein</fullName>
    </recommendedName>
</protein>
<dbReference type="OrthoDB" id="1107553at2759"/>
<dbReference type="PANTHER" id="PTHR12125">
    <property type="entry name" value="F-BOX ONLY PROTEIN 6-LIKE PROTEIN"/>
    <property type="match status" value="1"/>
</dbReference>
<organism evidence="5">
    <name type="scientific">Caenorhabditis brenneri</name>
    <name type="common">Nematode worm</name>
    <dbReference type="NCBI Taxonomy" id="135651"/>
    <lineage>
        <taxon>Eukaryota</taxon>
        <taxon>Metazoa</taxon>
        <taxon>Ecdysozoa</taxon>
        <taxon>Nematoda</taxon>
        <taxon>Chromadorea</taxon>
        <taxon>Rhabditida</taxon>
        <taxon>Rhabditina</taxon>
        <taxon>Rhabditomorpha</taxon>
        <taxon>Rhabditoidea</taxon>
        <taxon>Rhabditidae</taxon>
        <taxon>Peloderinae</taxon>
        <taxon>Caenorhabditis</taxon>
    </lineage>
</organism>
<dbReference type="GO" id="GO:0061630">
    <property type="term" value="F:ubiquitin protein ligase activity"/>
    <property type="evidence" value="ECO:0007669"/>
    <property type="project" value="TreeGrafter"/>
</dbReference>
<dbReference type="InterPro" id="IPR039752">
    <property type="entry name" value="F-box_only"/>
</dbReference>
<dbReference type="eggNOG" id="ENOG502RZA6">
    <property type="taxonomic scope" value="Eukaryota"/>
</dbReference>
<dbReference type="GO" id="GO:0036503">
    <property type="term" value="P:ERAD pathway"/>
    <property type="evidence" value="ECO:0007669"/>
    <property type="project" value="TreeGrafter"/>
</dbReference>
<dbReference type="GO" id="GO:0031146">
    <property type="term" value="P:SCF-dependent proteasomal ubiquitin-dependent protein catabolic process"/>
    <property type="evidence" value="ECO:0007669"/>
    <property type="project" value="TreeGrafter"/>
</dbReference>
<evidence type="ECO:0000259" key="3">
    <source>
        <dbReference type="PROSITE" id="PS51114"/>
    </source>
</evidence>
<dbReference type="PANTHER" id="PTHR12125:SF5">
    <property type="entry name" value="F-BOX DOMAIN-CONTAINING PROTEIN"/>
    <property type="match status" value="1"/>
</dbReference>
<dbReference type="Gene3D" id="1.20.1280.50">
    <property type="match status" value="1"/>
</dbReference>
<dbReference type="HOGENOM" id="CLU_776663_0_0_1"/>
<dbReference type="InterPro" id="IPR036047">
    <property type="entry name" value="F-box-like_dom_sf"/>
</dbReference>
<dbReference type="Proteomes" id="UP000008068">
    <property type="component" value="Unassembled WGS sequence"/>
</dbReference>
<evidence type="ECO:0000259" key="2">
    <source>
        <dbReference type="PROSITE" id="PS50181"/>
    </source>
</evidence>
<dbReference type="EMBL" id="GL379840">
    <property type="protein sequence ID" value="EGT53201.1"/>
    <property type="molecule type" value="Genomic_DNA"/>
</dbReference>
<dbReference type="AlphaFoldDB" id="G0N5T0"/>
<dbReference type="FunCoup" id="G0N5T0">
    <property type="interactions" value="19"/>
</dbReference>
<evidence type="ECO:0008006" key="6">
    <source>
        <dbReference type="Google" id="ProtNLM"/>
    </source>
</evidence>
<reference evidence="5" key="1">
    <citation type="submission" date="2011-07" db="EMBL/GenBank/DDBJ databases">
        <authorList>
            <consortium name="Caenorhabditis brenneri Sequencing and Analysis Consortium"/>
            <person name="Wilson R.K."/>
        </authorList>
    </citation>
    <scope>NUCLEOTIDE SEQUENCE [LARGE SCALE GENOMIC DNA]</scope>
    <source>
        <strain evidence="5">PB2801</strain>
    </source>
</reference>
<proteinExistence type="predicted"/>
<dbReference type="InterPro" id="IPR001810">
    <property type="entry name" value="F-box_dom"/>
</dbReference>
<dbReference type="SUPFAM" id="SSF49785">
    <property type="entry name" value="Galactose-binding domain-like"/>
    <property type="match status" value="1"/>
</dbReference>
<dbReference type="Gene3D" id="2.60.120.260">
    <property type="entry name" value="Galactose-binding domain-like"/>
    <property type="match status" value="1"/>
</dbReference>
<name>G0N5T0_CAEBE</name>
<sequence length="357" mass="41191">MLACYSDAENVTNESFIQVFHRLDKKSLLNCTLACHRFADLISNDSFWIEHARMHNKQKVLPPLPWRRAVAQKKFDVNESEEVDVSNFKFNMKKMVLGGRGYSPIIPSFHSHFETARENTIRGVIRSDDFSIRASADGIRMELNGGEGCQPHPEVSQCFAYSFSTSAISIFIDLVDSGIDEWILDYVRPKIRITQKINHRHDCSARIAFAAQLNYNETQWIHEFGMRQTAGNTDNKRYKSIVKEWEQWTEDKWEDVSLEFTDYPSGMRHLTVLNEGKDGMFWKGFYGPKVANIQVEVILPDIPIVRAAAADQEKCQEDEEPSEADEPRPGFRMPLHPRRRYMWAVPPAVAREADDNE</sequence>
<dbReference type="GO" id="GO:0019005">
    <property type="term" value="C:SCF ubiquitin ligase complex"/>
    <property type="evidence" value="ECO:0007669"/>
    <property type="project" value="TreeGrafter"/>
</dbReference>
<feature type="domain" description="FBA" evidence="3">
    <location>
        <begin position="102"/>
        <end position="299"/>
    </location>
</feature>
<dbReference type="SMART" id="SM00256">
    <property type="entry name" value="FBOX"/>
    <property type="match status" value="1"/>
</dbReference>
<dbReference type="InterPro" id="IPR008979">
    <property type="entry name" value="Galactose-bd-like_sf"/>
</dbReference>
<keyword evidence="5" id="KW-1185">Reference proteome</keyword>
<dbReference type="GO" id="GO:0006516">
    <property type="term" value="P:glycoprotein catabolic process"/>
    <property type="evidence" value="ECO:0007669"/>
    <property type="project" value="TreeGrafter"/>
</dbReference>
<dbReference type="OMA" id="YNETQWI"/>
<evidence type="ECO:0000313" key="4">
    <source>
        <dbReference type="EMBL" id="EGT53201.1"/>
    </source>
</evidence>